<dbReference type="Proteomes" id="UP000759537">
    <property type="component" value="Unassembled WGS sequence"/>
</dbReference>
<comment type="caution">
    <text evidence="1">The sequence shown here is derived from an EMBL/GenBank/DDBJ whole genome shotgun (WGS) entry which is preliminary data.</text>
</comment>
<sequence length="166" mass="18856">MPEDVTVVFLHLILLPPEVLRGNSVDGAAFTVPGWLAPVQLDALQEAARAAAIRGGFYAPQLYLTVVLTRPQKHRTLTVESRPALPGRPERYRGRQWQTLFVTSRCAQRRERVGHVMAMLECSWNGGPRKGIVYQRRYRRGHESYDIDRSLPSFSLASERRMIDNG</sequence>
<organism evidence="1 2">
    <name type="scientific">Russula ochroleuca</name>
    <dbReference type="NCBI Taxonomy" id="152965"/>
    <lineage>
        <taxon>Eukaryota</taxon>
        <taxon>Fungi</taxon>
        <taxon>Dikarya</taxon>
        <taxon>Basidiomycota</taxon>
        <taxon>Agaricomycotina</taxon>
        <taxon>Agaricomycetes</taxon>
        <taxon>Russulales</taxon>
        <taxon>Russulaceae</taxon>
        <taxon>Russula</taxon>
    </lineage>
</organism>
<keyword evidence="2" id="KW-1185">Reference proteome</keyword>
<proteinExistence type="predicted"/>
<name>A0A9P5JWH0_9AGAM</name>
<evidence type="ECO:0000313" key="2">
    <source>
        <dbReference type="Proteomes" id="UP000759537"/>
    </source>
</evidence>
<dbReference type="AlphaFoldDB" id="A0A9P5JWH0"/>
<accession>A0A9P5JWH0</accession>
<gene>
    <name evidence="1" type="ORF">DFH94DRAFT_817354</name>
</gene>
<protein>
    <submittedName>
        <fullName evidence="1">Uncharacterized protein</fullName>
    </submittedName>
</protein>
<reference evidence="1" key="1">
    <citation type="submission" date="2019-10" db="EMBL/GenBank/DDBJ databases">
        <authorList>
            <consortium name="DOE Joint Genome Institute"/>
            <person name="Kuo A."/>
            <person name="Miyauchi S."/>
            <person name="Kiss E."/>
            <person name="Drula E."/>
            <person name="Kohler A."/>
            <person name="Sanchez-Garcia M."/>
            <person name="Andreopoulos B."/>
            <person name="Barry K.W."/>
            <person name="Bonito G."/>
            <person name="Buee M."/>
            <person name="Carver A."/>
            <person name="Chen C."/>
            <person name="Cichocki N."/>
            <person name="Clum A."/>
            <person name="Culley D."/>
            <person name="Crous P.W."/>
            <person name="Fauchery L."/>
            <person name="Girlanda M."/>
            <person name="Hayes R."/>
            <person name="Keri Z."/>
            <person name="LaButti K."/>
            <person name="Lipzen A."/>
            <person name="Lombard V."/>
            <person name="Magnuson J."/>
            <person name="Maillard F."/>
            <person name="Morin E."/>
            <person name="Murat C."/>
            <person name="Nolan M."/>
            <person name="Ohm R."/>
            <person name="Pangilinan J."/>
            <person name="Pereira M."/>
            <person name="Perotto S."/>
            <person name="Peter M."/>
            <person name="Riley R."/>
            <person name="Sitrit Y."/>
            <person name="Stielow B."/>
            <person name="Szollosi G."/>
            <person name="Zifcakova L."/>
            <person name="Stursova M."/>
            <person name="Spatafora J.W."/>
            <person name="Tedersoo L."/>
            <person name="Vaario L.-M."/>
            <person name="Yamada A."/>
            <person name="Yan M."/>
            <person name="Wang P."/>
            <person name="Xu J."/>
            <person name="Bruns T."/>
            <person name="Baldrian P."/>
            <person name="Vilgalys R."/>
            <person name="Henrissat B."/>
            <person name="Grigoriev I.V."/>
            <person name="Hibbett D."/>
            <person name="Nagy L.G."/>
            <person name="Martin F.M."/>
        </authorList>
    </citation>
    <scope>NUCLEOTIDE SEQUENCE</scope>
    <source>
        <strain evidence="1">Prilba</strain>
    </source>
</reference>
<dbReference type="EMBL" id="WHVB01000036">
    <property type="protein sequence ID" value="KAF8467446.1"/>
    <property type="molecule type" value="Genomic_DNA"/>
</dbReference>
<evidence type="ECO:0000313" key="1">
    <source>
        <dbReference type="EMBL" id="KAF8467446.1"/>
    </source>
</evidence>
<reference evidence="1" key="2">
    <citation type="journal article" date="2020" name="Nat. Commun.">
        <title>Large-scale genome sequencing of mycorrhizal fungi provides insights into the early evolution of symbiotic traits.</title>
        <authorList>
            <person name="Miyauchi S."/>
            <person name="Kiss E."/>
            <person name="Kuo A."/>
            <person name="Drula E."/>
            <person name="Kohler A."/>
            <person name="Sanchez-Garcia M."/>
            <person name="Morin E."/>
            <person name="Andreopoulos B."/>
            <person name="Barry K.W."/>
            <person name="Bonito G."/>
            <person name="Buee M."/>
            <person name="Carver A."/>
            <person name="Chen C."/>
            <person name="Cichocki N."/>
            <person name="Clum A."/>
            <person name="Culley D."/>
            <person name="Crous P.W."/>
            <person name="Fauchery L."/>
            <person name="Girlanda M."/>
            <person name="Hayes R.D."/>
            <person name="Keri Z."/>
            <person name="LaButti K."/>
            <person name="Lipzen A."/>
            <person name="Lombard V."/>
            <person name="Magnuson J."/>
            <person name="Maillard F."/>
            <person name="Murat C."/>
            <person name="Nolan M."/>
            <person name="Ohm R.A."/>
            <person name="Pangilinan J."/>
            <person name="Pereira M.F."/>
            <person name="Perotto S."/>
            <person name="Peter M."/>
            <person name="Pfister S."/>
            <person name="Riley R."/>
            <person name="Sitrit Y."/>
            <person name="Stielow J.B."/>
            <person name="Szollosi G."/>
            <person name="Zifcakova L."/>
            <person name="Stursova M."/>
            <person name="Spatafora J.W."/>
            <person name="Tedersoo L."/>
            <person name="Vaario L.M."/>
            <person name="Yamada A."/>
            <person name="Yan M."/>
            <person name="Wang P."/>
            <person name="Xu J."/>
            <person name="Bruns T."/>
            <person name="Baldrian P."/>
            <person name="Vilgalys R."/>
            <person name="Dunand C."/>
            <person name="Henrissat B."/>
            <person name="Grigoriev I.V."/>
            <person name="Hibbett D."/>
            <person name="Nagy L.G."/>
            <person name="Martin F.M."/>
        </authorList>
    </citation>
    <scope>NUCLEOTIDE SEQUENCE</scope>
    <source>
        <strain evidence="1">Prilba</strain>
    </source>
</reference>